<sequence length="137" mass="15612">MLIGLVIAIPVVMIAASAIHWFALGGSDACLHQKQQYLLNHADHDRILRECRLMLGNPAQYPQPSGRAYPDNLPLYLDSLESSSILVFSEGVLITFHREFGLWAIEQDTSQVPSEIDWRHNVTELRPGLWYFEFHVP</sequence>
<dbReference type="RefSeq" id="WP_425346262.1">
    <property type="nucleotide sequence ID" value="NZ_JBGUBD010000008.1"/>
</dbReference>
<organism evidence="1 2">
    <name type="scientific">Natronomicrosphaera hydrolytica</name>
    <dbReference type="NCBI Taxonomy" id="3242702"/>
    <lineage>
        <taxon>Bacteria</taxon>
        <taxon>Pseudomonadati</taxon>
        <taxon>Planctomycetota</taxon>
        <taxon>Phycisphaerae</taxon>
        <taxon>Phycisphaerales</taxon>
        <taxon>Phycisphaeraceae</taxon>
        <taxon>Natronomicrosphaera</taxon>
    </lineage>
</organism>
<dbReference type="EMBL" id="JBGUBD010000008">
    <property type="protein sequence ID" value="MFA9479341.1"/>
    <property type="molecule type" value="Genomic_DNA"/>
</dbReference>
<accession>A0ABV4U6W6</accession>
<comment type="caution">
    <text evidence="1">The sequence shown here is derived from an EMBL/GenBank/DDBJ whole genome shotgun (WGS) entry which is preliminary data.</text>
</comment>
<keyword evidence="2" id="KW-1185">Reference proteome</keyword>
<evidence type="ECO:0000313" key="2">
    <source>
        <dbReference type="Proteomes" id="UP001575105"/>
    </source>
</evidence>
<proteinExistence type="predicted"/>
<dbReference type="Proteomes" id="UP001575105">
    <property type="component" value="Unassembled WGS sequence"/>
</dbReference>
<evidence type="ECO:0000313" key="1">
    <source>
        <dbReference type="EMBL" id="MFA9479341.1"/>
    </source>
</evidence>
<name>A0ABV4U6W6_9BACT</name>
<gene>
    <name evidence="1" type="ORF">ACERK3_13710</name>
</gene>
<protein>
    <submittedName>
        <fullName evidence="1">Uncharacterized protein</fullName>
    </submittedName>
</protein>
<reference evidence="1 2" key="1">
    <citation type="submission" date="2024-08" db="EMBL/GenBank/DDBJ databases">
        <title>Whole-genome sequencing of halo(alkali)philic microorganisms from hypersaline lakes.</title>
        <authorList>
            <person name="Sorokin D.Y."/>
            <person name="Merkel A.Y."/>
            <person name="Messina E."/>
            <person name="Yakimov M."/>
        </authorList>
    </citation>
    <scope>NUCLEOTIDE SEQUENCE [LARGE SCALE GENOMIC DNA]</scope>
    <source>
        <strain evidence="1 2">AB-hyl4</strain>
    </source>
</reference>